<protein>
    <submittedName>
        <fullName evidence="1">Uncharacterized protein</fullName>
    </submittedName>
</protein>
<dbReference type="HOGENOM" id="CLU_580211_0_0_1"/>
<keyword evidence="2" id="KW-1185">Reference proteome</keyword>
<evidence type="ECO:0000313" key="1">
    <source>
        <dbReference type="EMBL" id="EME89704.1"/>
    </source>
</evidence>
<dbReference type="RefSeq" id="XP_007922229.1">
    <property type="nucleotide sequence ID" value="XM_007924038.1"/>
</dbReference>
<proteinExistence type="predicted"/>
<evidence type="ECO:0000313" key="2">
    <source>
        <dbReference type="Proteomes" id="UP000016932"/>
    </source>
</evidence>
<sequence length="471" mass="51528">MCVVVVWKSIIYSPKSALAYATELRSVINGLLQTHDKECGMAGHRYSRPAAYSRPVILESPRTRHRTLRRHDYKRWLEAIAKIPAAPAEQGRHKRDFEVLHVFLCVSTVASTFNLSPTVTGEVDHGVRAAVFPTSRKRRNLTDRKFDNRASPERRKSVLCNSYPCRIVAPAYSSKCDPMARTGPRDARPTDAVQMLMSFTSAFLGGLCANPSRLFTSAFLGGLCANPSRCLRHAMDPKPDLLSSAYSMHIPRVTMGISSARYQACNEWCTADTYGRTEFASSKLCVAHCSTSTHFPRPATFSLHADLMCNNPRSIALDRILARPPRAIPSDTGVFGVTSVNKWPQLFAVLCCVASNNYGLNEDHVTTRSLSSGAVSCPVGGLVVASCARYESWFIPALGTALLNPIRPRPAGRLLSEKSSQASDTLLSAGMSDEIVGSLPSSSNRIKNFPTFQADQEDHMHSCLGCAAEIG</sequence>
<dbReference type="GeneID" id="19332587"/>
<gene>
    <name evidence="1" type="ORF">MYCFIDRAFT_171113</name>
</gene>
<name>N1QA19_PSEFD</name>
<organism evidence="1 2">
    <name type="scientific">Pseudocercospora fijiensis (strain CIRAD86)</name>
    <name type="common">Black leaf streak disease fungus</name>
    <name type="synonym">Mycosphaerella fijiensis</name>
    <dbReference type="NCBI Taxonomy" id="383855"/>
    <lineage>
        <taxon>Eukaryota</taxon>
        <taxon>Fungi</taxon>
        <taxon>Dikarya</taxon>
        <taxon>Ascomycota</taxon>
        <taxon>Pezizomycotina</taxon>
        <taxon>Dothideomycetes</taxon>
        <taxon>Dothideomycetidae</taxon>
        <taxon>Mycosphaerellales</taxon>
        <taxon>Mycosphaerellaceae</taxon>
        <taxon>Pseudocercospora</taxon>
    </lineage>
</organism>
<dbReference type="Proteomes" id="UP000016932">
    <property type="component" value="Unassembled WGS sequence"/>
</dbReference>
<dbReference type="VEuPathDB" id="FungiDB:MYCFIDRAFT_171113"/>
<dbReference type="AlphaFoldDB" id="N1QA19"/>
<dbReference type="KEGG" id="pfj:MYCFIDRAFT_171113"/>
<dbReference type="EMBL" id="KB446555">
    <property type="protein sequence ID" value="EME89704.1"/>
    <property type="molecule type" value="Genomic_DNA"/>
</dbReference>
<accession>N1QA19</accession>
<reference evidence="1 2" key="1">
    <citation type="journal article" date="2012" name="PLoS Pathog.">
        <title>Diverse lifestyles and strategies of plant pathogenesis encoded in the genomes of eighteen Dothideomycetes fungi.</title>
        <authorList>
            <person name="Ohm R.A."/>
            <person name="Feau N."/>
            <person name="Henrissat B."/>
            <person name="Schoch C.L."/>
            <person name="Horwitz B.A."/>
            <person name="Barry K.W."/>
            <person name="Condon B.J."/>
            <person name="Copeland A.C."/>
            <person name="Dhillon B."/>
            <person name="Glaser F."/>
            <person name="Hesse C.N."/>
            <person name="Kosti I."/>
            <person name="LaButti K."/>
            <person name="Lindquist E.A."/>
            <person name="Lucas S."/>
            <person name="Salamov A.A."/>
            <person name="Bradshaw R.E."/>
            <person name="Ciuffetti L."/>
            <person name="Hamelin R.C."/>
            <person name="Kema G.H.J."/>
            <person name="Lawrence C."/>
            <person name="Scott J.A."/>
            <person name="Spatafora J.W."/>
            <person name="Turgeon B.G."/>
            <person name="de Wit P.J.G.M."/>
            <person name="Zhong S."/>
            <person name="Goodwin S.B."/>
            <person name="Grigoriev I.V."/>
        </authorList>
    </citation>
    <scope>NUCLEOTIDE SEQUENCE [LARGE SCALE GENOMIC DNA]</scope>
    <source>
        <strain evidence="1 2">CIRAD86</strain>
    </source>
</reference>